<dbReference type="InterPro" id="IPR008969">
    <property type="entry name" value="CarboxyPept-like_regulatory"/>
</dbReference>
<dbReference type="EMBL" id="CP029600">
    <property type="protein sequence ID" value="AWO01164.1"/>
    <property type="molecule type" value="Genomic_DNA"/>
</dbReference>
<evidence type="ECO:0000313" key="2">
    <source>
        <dbReference type="EMBL" id="AWO01164.1"/>
    </source>
</evidence>
<keyword evidence="1" id="KW-0732">Signal</keyword>
<evidence type="ECO:0008006" key="4">
    <source>
        <dbReference type="Google" id="ProtNLM"/>
    </source>
</evidence>
<dbReference type="SUPFAM" id="SSF49464">
    <property type="entry name" value="Carboxypeptidase regulatory domain-like"/>
    <property type="match status" value="1"/>
</dbReference>
<reference evidence="2 3" key="1">
    <citation type="submission" date="2018-05" db="EMBL/GenBank/DDBJ databases">
        <title>Chitinophaga sp. nov., isolated from rhizosphere soil of Alhagi.</title>
        <authorList>
            <person name="Liu Y."/>
        </authorList>
    </citation>
    <scope>NUCLEOTIDE SEQUENCE [LARGE SCALE GENOMIC DNA]</scope>
    <source>
        <strain evidence="2 3">T22</strain>
    </source>
</reference>
<accession>A0ABM6WB11</accession>
<sequence>MRRIFSVILPLLCSHALFSQSMVEGLVAGRDSLPLPGVSIKNIRSGTLAVSAGSGHFRITAQSGDTLLFTTIGYVPLAIQAGRLPKVLFLHTQITRLPGVEVRKRTHTADSLALREEYNKAFNFRRPRWHEVGMITPTGIGINIYKLYKALSFKSNKRADVFKERLLSYEQQKFIDQRFTPALVTQFTGLRGDSLARFMNTCRPDYQFTAEAADYDFIRFIVEACARFRKGG</sequence>
<organism evidence="2 3">
    <name type="scientific">Chitinophaga alhagiae</name>
    <dbReference type="NCBI Taxonomy" id="2203219"/>
    <lineage>
        <taxon>Bacteria</taxon>
        <taxon>Pseudomonadati</taxon>
        <taxon>Bacteroidota</taxon>
        <taxon>Chitinophagia</taxon>
        <taxon>Chitinophagales</taxon>
        <taxon>Chitinophagaceae</taxon>
        <taxon>Chitinophaga</taxon>
    </lineage>
</organism>
<evidence type="ECO:0000256" key="1">
    <source>
        <dbReference type="SAM" id="SignalP"/>
    </source>
</evidence>
<dbReference type="Proteomes" id="UP000246099">
    <property type="component" value="Chromosome"/>
</dbReference>
<keyword evidence="3" id="KW-1185">Reference proteome</keyword>
<dbReference type="RefSeq" id="WP_157986366.1">
    <property type="nucleotide sequence ID" value="NZ_CP029600.1"/>
</dbReference>
<feature type="chain" id="PRO_5046531406" description="Carboxypeptidase-like regulatory domain-containing protein" evidence="1">
    <location>
        <begin position="22"/>
        <end position="232"/>
    </location>
</feature>
<name>A0ABM6WB11_9BACT</name>
<gene>
    <name evidence="2" type="ORF">DLD77_05395</name>
</gene>
<evidence type="ECO:0000313" key="3">
    <source>
        <dbReference type="Proteomes" id="UP000246099"/>
    </source>
</evidence>
<proteinExistence type="predicted"/>
<feature type="signal peptide" evidence="1">
    <location>
        <begin position="1"/>
        <end position="21"/>
    </location>
</feature>
<protein>
    <recommendedName>
        <fullName evidence="4">Carboxypeptidase-like regulatory domain-containing protein</fullName>
    </recommendedName>
</protein>